<reference evidence="1 2" key="1">
    <citation type="submission" date="2016-11" db="EMBL/GenBank/DDBJ databases">
        <title>Complete Genome Sequence of Bradyrhizobium sp. strain J5, an isolated from soybean nodule in Hokkaido.</title>
        <authorList>
            <person name="Kanehara K."/>
        </authorList>
    </citation>
    <scope>NUCLEOTIDE SEQUENCE [LARGE SCALE GENOMIC DNA]</scope>
    <source>
        <strain evidence="1 2">J5</strain>
    </source>
</reference>
<sequence>MHIFNMKPAPPGVGRTVAHFDLQLTDDVRLFGFKLVTGSGGQYIVHAANIHGIKAATFTRELHQQITRAAAQAWSKISNDERDAA</sequence>
<dbReference type="AlphaFoldDB" id="A0A1L3F985"/>
<dbReference type="RefSeq" id="WP_223153922.1">
    <property type="nucleotide sequence ID" value="NZ_CP017637.1"/>
</dbReference>
<organism evidence="1 2">
    <name type="scientific">Bradyrhizobium japonicum</name>
    <dbReference type="NCBI Taxonomy" id="375"/>
    <lineage>
        <taxon>Bacteria</taxon>
        <taxon>Pseudomonadati</taxon>
        <taxon>Pseudomonadota</taxon>
        <taxon>Alphaproteobacteria</taxon>
        <taxon>Hyphomicrobiales</taxon>
        <taxon>Nitrobacteraceae</taxon>
        <taxon>Bradyrhizobium</taxon>
    </lineage>
</organism>
<protein>
    <submittedName>
        <fullName evidence="1">Uncharacterized protein</fullName>
    </submittedName>
</protein>
<name>A0A1L3F985_BRAJP</name>
<accession>A0A1L3F985</accession>
<evidence type="ECO:0000313" key="1">
    <source>
        <dbReference type="EMBL" id="APG09886.1"/>
    </source>
</evidence>
<dbReference type="EMBL" id="CP017637">
    <property type="protein sequence ID" value="APG09886.1"/>
    <property type="molecule type" value="Genomic_DNA"/>
</dbReference>
<evidence type="ECO:0000313" key="2">
    <source>
        <dbReference type="Proteomes" id="UP000181962"/>
    </source>
</evidence>
<proteinExistence type="predicted"/>
<dbReference type="Proteomes" id="UP000181962">
    <property type="component" value="Chromosome"/>
</dbReference>
<gene>
    <name evidence="1" type="ORF">BKD09_16260</name>
</gene>